<dbReference type="GO" id="GO:0004491">
    <property type="term" value="F:methylmalonate-semialdehyde dehydrogenase (acylating, NAD) activity"/>
    <property type="evidence" value="ECO:0007669"/>
    <property type="project" value="InterPro"/>
</dbReference>
<dbReference type="Gene3D" id="3.40.605.10">
    <property type="entry name" value="Aldehyde Dehydrogenase, Chain A, domain 1"/>
    <property type="match status" value="1"/>
</dbReference>
<dbReference type="NCBIfam" id="TIGR01722">
    <property type="entry name" value="MMSDH"/>
    <property type="match status" value="1"/>
</dbReference>
<sequence>MPKAVAHRRGARFTPFARSSRTPVIANEDTMLPSFDNFPAYLVEGDSTFARDDQSMVLASLSELAELGAGSNAFLDFVSSQTYDESPSSTASQPRAAVAHLFINNKPVMSRSKEWTSILDPTTQALLSRVPCCTHQEVQNAVNAANDAQEDWEGIGFQARREYLLRLIDTLKDVSSLIVTSLCREVGKTIEDAESEFHRGLDCIHAACSVGPEMAGMFLGNDPTMLQTFYEPVGVCTTITPFSFPFMTPLWSIPYALITGNTVVLKPSERAVSVPALLAEAVLKAEFPPGVFNLVHGGHSVSQMLILQPLVRAISFVGSESAAKQVHDLARKAGKRVQAECGGKNHGVILEDAEMMPTLFAIAGSAFGAAGQRCMSLSVAIFVGNTARWIPKLVEVAKSMTVGNGSDEGTKIGPLIDKEAKSKITGLIERSTEEGAVLLCDGRDVTVPMYPNGNFLGPTILSGVETYMECYQTEIFGPVLICMQADTMDEAIELINQNKYGNGCSIFTTSGKHAKTFQRQVNVGQIGINIPLIAPYGTAVRTSNKGSFMGDRHCPGKTYWPFFTSTKTVSARWDQ</sequence>
<evidence type="ECO:0000313" key="3">
    <source>
        <dbReference type="EMBL" id="KAJ5524941.1"/>
    </source>
</evidence>
<comment type="caution">
    <text evidence="3">The sequence shown here is derived from an EMBL/GenBank/DDBJ whole genome shotgun (WGS) entry which is preliminary data.</text>
</comment>
<accession>A0AAD6CKJ4</accession>
<feature type="domain" description="Aldehyde dehydrogenase" evidence="2">
    <location>
        <begin position="111"/>
        <end position="569"/>
    </location>
</feature>
<evidence type="ECO:0000259" key="2">
    <source>
        <dbReference type="Pfam" id="PF00171"/>
    </source>
</evidence>
<proteinExistence type="inferred from homology"/>
<gene>
    <name evidence="3" type="ORF">N7494_011591</name>
</gene>
<dbReference type="GO" id="GO:0006210">
    <property type="term" value="P:thymine catabolic process"/>
    <property type="evidence" value="ECO:0007669"/>
    <property type="project" value="TreeGrafter"/>
</dbReference>
<dbReference type="InterPro" id="IPR010061">
    <property type="entry name" value="MeMal-semiAld_DH"/>
</dbReference>
<dbReference type="Pfam" id="PF00171">
    <property type="entry name" value="Aldedh"/>
    <property type="match status" value="1"/>
</dbReference>
<dbReference type="EMBL" id="JAQIZZ010000008">
    <property type="protein sequence ID" value="KAJ5524941.1"/>
    <property type="molecule type" value="Genomic_DNA"/>
</dbReference>
<dbReference type="GO" id="GO:0005739">
    <property type="term" value="C:mitochondrion"/>
    <property type="evidence" value="ECO:0007669"/>
    <property type="project" value="TreeGrafter"/>
</dbReference>
<comment type="similarity">
    <text evidence="1">Belongs to the aldehyde dehydrogenase family.</text>
</comment>
<dbReference type="GO" id="GO:0006574">
    <property type="term" value="P:L-valine catabolic process"/>
    <property type="evidence" value="ECO:0007669"/>
    <property type="project" value="TreeGrafter"/>
</dbReference>
<organism evidence="3 4">
    <name type="scientific">Penicillium frequentans</name>
    <dbReference type="NCBI Taxonomy" id="3151616"/>
    <lineage>
        <taxon>Eukaryota</taxon>
        <taxon>Fungi</taxon>
        <taxon>Dikarya</taxon>
        <taxon>Ascomycota</taxon>
        <taxon>Pezizomycotina</taxon>
        <taxon>Eurotiomycetes</taxon>
        <taxon>Eurotiomycetidae</taxon>
        <taxon>Eurotiales</taxon>
        <taxon>Aspergillaceae</taxon>
        <taxon>Penicillium</taxon>
    </lineage>
</organism>
<name>A0AAD6CKJ4_9EURO</name>
<reference evidence="3 4" key="1">
    <citation type="journal article" date="2023" name="IMA Fungus">
        <title>Comparative genomic study of the Penicillium genus elucidates a diverse pangenome and 15 lateral gene transfer events.</title>
        <authorList>
            <person name="Petersen C."/>
            <person name="Sorensen T."/>
            <person name="Nielsen M.R."/>
            <person name="Sondergaard T.E."/>
            <person name="Sorensen J.L."/>
            <person name="Fitzpatrick D.A."/>
            <person name="Frisvad J.C."/>
            <person name="Nielsen K.L."/>
        </authorList>
    </citation>
    <scope>NUCLEOTIDE SEQUENCE [LARGE SCALE GENOMIC DNA]</scope>
    <source>
        <strain evidence="3 4">IBT 35679</strain>
    </source>
</reference>
<dbReference type="InterPro" id="IPR016162">
    <property type="entry name" value="Ald_DH_N"/>
</dbReference>
<keyword evidence="4" id="KW-1185">Reference proteome</keyword>
<dbReference type="InterPro" id="IPR016161">
    <property type="entry name" value="Ald_DH/histidinol_DH"/>
</dbReference>
<protein>
    <submittedName>
        <fullName evidence="3">Methylmalonate-semialdehyde dehydrogenase</fullName>
    </submittedName>
</protein>
<dbReference type="Gene3D" id="3.40.309.10">
    <property type="entry name" value="Aldehyde Dehydrogenase, Chain A, domain 2"/>
    <property type="match status" value="1"/>
</dbReference>
<dbReference type="PANTHER" id="PTHR43866:SF3">
    <property type="entry name" value="METHYLMALONATE-SEMIALDEHYDE DEHYDROGENASE [ACYLATING], MITOCHONDRIAL"/>
    <property type="match status" value="1"/>
</dbReference>
<dbReference type="InterPro" id="IPR016163">
    <property type="entry name" value="Ald_DH_C"/>
</dbReference>
<dbReference type="Proteomes" id="UP001220324">
    <property type="component" value="Unassembled WGS sequence"/>
</dbReference>
<dbReference type="PANTHER" id="PTHR43866">
    <property type="entry name" value="MALONATE-SEMIALDEHYDE DEHYDROGENASE"/>
    <property type="match status" value="1"/>
</dbReference>
<dbReference type="AlphaFoldDB" id="A0AAD6CKJ4"/>
<dbReference type="SUPFAM" id="SSF53720">
    <property type="entry name" value="ALDH-like"/>
    <property type="match status" value="1"/>
</dbReference>
<evidence type="ECO:0000313" key="4">
    <source>
        <dbReference type="Proteomes" id="UP001220324"/>
    </source>
</evidence>
<evidence type="ECO:0000256" key="1">
    <source>
        <dbReference type="ARBA" id="ARBA00009986"/>
    </source>
</evidence>
<dbReference type="InterPro" id="IPR015590">
    <property type="entry name" value="Aldehyde_DH_dom"/>
</dbReference>
<dbReference type="FunFam" id="3.40.309.10:FF:000002">
    <property type="entry name" value="Methylmalonate-semialdehyde dehydrogenase (Acylating)"/>
    <property type="match status" value="1"/>
</dbReference>